<evidence type="ECO:0000313" key="9">
    <source>
        <dbReference type="Proteomes" id="UP000230750"/>
    </source>
</evidence>
<dbReference type="PANTHER" id="PTHR22911">
    <property type="entry name" value="ACYL-MALONYL CONDENSING ENZYME-RELATED"/>
    <property type="match status" value="1"/>
</dbReference>
<keyword evidence="2 6" id="KW-0812">Transmembrane</keyword>
<dbReference type="Proteomes" id="UP000230750">
    <property type="component" value="Unassembled WGS sequence"/>
</dbReference>
<dbReference type="PANTHER" id="PTHR22911:SF6">
    <property type="entry name" value="SOLUTE CARRIER FAMILY 35 MEMBER G1"/>
    <property type="match status" value="1"/>
</dbReference>
<keyword evidence="3 6" id="KW-1133">Transmembrane helix</keyword>
<feature type="transmembrane region" description="Helical" evidence="6">
    <location>
        <begin position="76"/>
        <end position="94"/>
    </location>
</feature>
<feature type="transmembrane region" description="Helical" evidence="6">
    <location>
        <begin position="106"/>
        <end position="124"/>
    </location>
</feature>
<keyword evidence="9" id="KW-1185">Reference proteome</keyword>
<accession>A0A2G8KDP4</accession>
<dbReference type="Pfam" id="PF00892">
    <property type="entry name" value="EamA"/>
    <property type="match status" value="2"/>
</dbReference>
<dbReference type="SUPFAM" id="SSF103481">
    <property type="entry name" value="Multidrug resistance efflux transporter EmrE"/>
    <property type="match status" value="2"/>
</dbReference>
<evidence type="ECO:0000259" key="7">
    <source>
        <dbReference type="Pfam" id="PF00892"/>
    </source>
</evidence>
<evidence type="ECO:0000313" key="8">
    <source>
        <dbReference type="EMBL" id="PIK46102.1"/>
    </source>
</evidence>
<protein>
    <submittedName>
        <fullName evidence="8">Putative solute carrier family 35 member G1</fullName>
    </submittedName>
</protein>
<feature type="transmembrane region" description="Helical" evidence="6">
    <location>
        <begin position="311"/>
        <end position="328"/>
    </location>
</feature>
<name>A0A2G8KDP4_STIJA</name>
<keyword evidence="4 6" id="KW-0472">Membrane</keyword>
<organism evidence="8 9">
    <name type="scientific">Stichopus japonicus</name>
    <name type="common">Sea cucumber</name>
    <dbReference type="NCBI Taxonomy" id="307972"/>
    <lineage>
        <taxon>Eukaryota</taxon>
        <taxon>Metazoa</taxon>
        <taxon>Echinodermata</taxon>
        <taxon>Eleutherozoa</taxon>
        <taxon>Echinozoa</taxon>
        <taxon>Holothuroidea</taxon>
        <taxon>Aspidochirotacea</taxon>
        <taxon>Aspidochirotida</taxon>
        <taxon>Stichopodidae</taxon>
        <taxon>Apostichopus</taxon>
    </lineage>
</organism>
<evidence type="ECO:0000256" key="3">
    <source>
        <dbReference type="ARBA" id="ARBA00022989"/>
    </source>
</evidence>
<evidence type="ECO:0000256" key="5">
    <source>
        <dbReference type="SAM" id="MobiDB-lite"/>
    </source>
</evidence>
<evidence type="ECO:0000256" key="6">
    <source>
        <dbReference type="SAM" id="Phobius"/>
    </source>
</evidence>
<feature type="transmembrane region" description="Helical" evidence="6">
    <location>
        <begin position="227"/>
        <end position="246"/>
    </location>
</feature>
<dbReference type="EMBL" id="MRZV01000666">
    <property type="protein sequence ID" value="PIK46102.1"/>
    <property type="molecule type" value="Genomic_DNA"/>
</dbReference>
<sequence length="352" mass="38790">MAVEANSATGGESRSSTDVAVMPQSKETWNLKQAVINISRRPGIFVAFISTFLFALQAICIKLLSGYVSPIEIVALRYFVMGTCCLIMNIYKHIELRPASIPELKFFLFRPFVGLTTIICQFYAYQNMRVADATAIFYANPAATCVLACIFLKEALHCLDLLLVFLAIAGVTIVARPQFLFRSENDEVTASGSPLAVCVAIVGCVFLAGSNVYVRSGNHLRIHPYKITFYHAYLNCAIAVVIVTVLSHWTVPCLVDKLILSCIGLLSFFSECTYVYALTVESSILVSTILTNEVVFIFILQTTILNVSIDWLSVIGAVTIVSSSLLISQKSLVPLQCYDKCPYLRKPQVTDV</sequence>
<gene>
    <name evidence="8" type="ORF">BSL78_17041</name>
</gene>
<evidence type="ECO:0000256" key="2">
    <source>
        <dbReference type="ARBA" id="ARBA00022692"/>
    </source>
</evidence>
<feature type="transmembrane region" description="Helical" evidence="6">
    <location>
        <begin position="159"/>
        <end position="181"/>
    </location>
</feature>
<evidence type="ECO:0000256" key="4">
    <source>
        <dbReference type="ARBA" id="ARBA00023136"/>
    </source>
</evidence>
<feature type="domain" description="EamA" evidence="7">
    <location>
        <begin position="196"/>
        <end position="328"/>
    </location>
</feature>
<feature type="transmembrane region" description="Helical" evidence="6">
    <location>
        <begin position="44"/>
        <end position="64"/>
    </location>
</feature>
<dbReference type="AlphaFoldDB" id="A0A2G8KDP4"/>
<feature type="transmembrane region" description="Helical" evidence="6">
    <location>
        <begin position="130"/>
        <end position="152"/>
    </location>
</feature>
<feature type="compositionally biased region" description="Polar residues" evidence="5">
    <location>
        <begin position="1"/>
        <end position="18"/>
    </location>
</feature>
<feature type="region of interest" description="Disordered" evidence="5">
    <location>
        <begin position="1"/>
        <end position="20"/>
    </location>
</feature>
<evidence type="ECO:0000256" key="1">
    <source>
        <dbReference type="ARBA" id="ARBA00004141"/>
    </source>
</evidence>
<feature type="transmembrane region" description="Helical" evidence="6">
    <location>
        <begin position="258"/>
        <end position="277"/>
    </location>
</feature>
<feature type="domain" description="EamA" evidence="7">
    <location>
        <begin position="42"/>
        <end position="174"/>
    </location>
</feature>
<proteinExistence type="predicted"/>
<reference evidence="8 9" key="1">
    <citation type="journal article" date="2017" name="PLoS Biol.">
        <title>The sea cucumber genome provides insights into morphological evolution and visceral regeneration.</title>
        <authorList>
            <person name="Zhang X."/>
            <person name="Sun L."/>
            <person name="Yuan J."/>
            <person name="Sun Y."/>
            <person name="Gao Y."/>
            <person name="Zhang L."/>
            <person name="Li S."/>
            <person name="Dai H."/>
            <person name="Hamel J.F."/>
            <person name="Liu C."/>
            <person name="Yu Y."/>
            <person name="Liu S."/>
            <person name="Lin W."/>
            <person name="Guo K."/>
            <person name="Jin S."/>
            <person name="Xu P."/>
            <person name="Storey K.B."/>
            <person name="Huan P."/>
            <person name="Zhang T."/>
            <person name="Zhou Y."/>
            <person name="Zhang J."/>
            <person name="Lin C."/>
            <person name="Li X."/>
            <person name="Xing L."/>
            <person name="Huo D."/>
            <person name="Sun M."/>
            <person name="Wang L."/>
            <person name="Mercier A."/>
            <person name="Li F."/>
            <person name="Yang H."/>
            <person name="Xiang J."/>
        </authorList>
    </citation>
    <scope>NUCLEOTIDE SEQUENCE [LARGE SCALE GENOMIC DNA]</scope>
    <source>
        <strain evidence="8">Shaxun</strain>
        <tissue evidence="8">Muscle</tissue>
    </source>
</reference>
<dbReference type="InterPro" id="IPR037185">
    <property type="entry name" value="EmrE-like"/>
</dbReference>
<dbReference type="OrthoDB" id="306876at2759"/>
<comment type="caution">
    <text evidence="8">The sequence shown here is derived from an EMBL/GenBank/DDBJ whole genome shotgun (WGS) entry which is preliminary data.</text>
</comment>
<dbReference type="InterPro" id="IPR000620">
    <property type="entry name" value="EamA_dom"/>
</dbReference>
<feature type="transmembrane region" description="Helical" evidence="6">
    <location>
        <begin position="284"/>
        <end position="305"/>
    </location>
</feature>
<feature type="transmembrane region" description="Helical" evidence="6">
    <location>
        <begin position="193"/>
        <end position="215"/>
    </location>
</feature>
<comment type="subcellular location">
    <subcellularLocation>
        <location evidence="1">Membrane</location>
        <topology evidence="1">Multi-pass membrane protein</topology>
    </subcellularLocation>
</comment>
<dbReference type="GO" id="GO:0016020">
    <property type="term" value="C:membrane"/>
    <property type="evidence" value="ECO:0007669"/>
    <property type="project" value="UniProtKB-SubCell"/>
</dbReference>